<evidence type="ECO:0000256" key="1">
    <source>
        <dbReference type="SAM" id="MobiDB-lite"/>
    </source>
</evidence>
<reference evidence="2 3" key="1">
    <citation type="submission" date="2019-01" db="EMBL/GenBank/DDBJ databases">
        <title>High-quality-draft genome sequences of five non-tuberculosis mycobacteriaceae isolated from a nosocomial environment.</title>
        <authorList>
            <person name="Tiago I."/>
            <person name="Alarico S."/>
            <person name="Pereira S.G."/>
            <person name="Coelho C."/>
            <person name="Maranha A."/>
            <person name="Empadinhas N."/>
        </authorList>
    </citation>
    <scope>NUCLEOTIDE SEQUENCE [LARGE SCALE GENOMIC DNA]</scope>
    <source>
        <strain evidence="2 3">24AIII</strain>
    </source>
</reference>
<name>A0A4R5WFA2_MYCMU</name>
<evidence type="ECO:0000313" key="2">
    <source>
        <dbReference type="EMBL" id="TDK88743.1"/>
    </source>
</evidence>
<sequence>MRAQIAAHTSWANTEDRAARTEKARKAALDRFEHEVDPDGKLTPAERAKRAEHARKAYFARLALKSAQSRRRRRSSATDDARPA</sequence>
<evidence type="ECO:0000313" key="3">
    <source>
        <dbReference type="Proteomes" id="UP000294929"/>
    </source>
</evidence>
<dbReference type="AlphaFoldDB" id="A0A4R5WFA2"/>
<gene>
    <name evidence="2" type="ORF">EUA03_14745</name>
</gene>
<accession>A0A4R5WFA2</accession>
<feature type="region of interest" description="Disordered" evidence="1">
    <location>
        <begin position="1"/>
        <end position="26"/>
    </location>
</feature>
<dbReference type="Proteomes" id="UP000294929">
    <property type="component" value="Unassembled WGS sequence"/>
</dbReference>
<comment type="caution">
    <text evidence="2">The sequence shown here is derived from an EMBL/GenBank/DDBJ whole genome shotgun (WGS) entry which is preliminary data.</text>
</comment>
<feature type="region of interest" description="Disordered" evidence="1">
    <location>
        <begin position="63"/>
        <end position="84"/>
    </location>
</feature>
<protein>
    <submittedName>
        <fullName evidence="2">Uncharacterized protein</fullName>
    </submittedName>
</protein>
<feature type="compositionally biased region" description="Basic and acidic residues" evidence="1">
    <location>
        <begin position="14"/>
        <end position="26"/>
    </location>
</feature>
<organism evidence="2 3">
    <name type="scientific">Mycolicibacterium mucogenicum</name>
    <name type="common">Mycobacterium mucogenicum</name>
    <dbReference type="NCBI Taxonomy" id="56689"/>
    <lineage>
        <taxon>Bacteria</taxon>
        <taxon>Bacillati</taxon>
        <taxon>Actinomycetota</taxon>
        <taxon>Actinomycetes</taxon>
        <taxon>Mycobacteriales</taxon>
        <taxon>Mycobacteriaceae</taxon>
        <taxon>Mycolicibacterium</taxon>
    </lineage>
</organism>
<dbReference type="EMBL" id="SDLO01000010">
    <property type="protein sequence ID" value="TDK88743.1"/>
    <property type="molecule type" value="Genomic_DNA"/>
</dbReference>
<proteinExistence type="predicted"/>